<proteinExistence type="predicted"/>
<dbReference type="EMBL" id="KI392418">
    <property type="protein sequence ID" value="ERN16668.1"/>
    <property type="molecule type" value="Genomic_DNA"/>
</dbReference>
<evidence type="ECO:0000313" key="2">
    <source>
        <dbReference type="EMBL" id="ERN16668.1"/>
    </source>
</evidence>
<evidence type="ECO:0000313" key="3">
    <source>
        <dbReference type="Proteomes" id="UP000017836"/>
    </source>
</evidence>
<dbReference type="AlphaFoldDB" id="U5D8G6"/>
<sequence>MQHTISSLISNPEEGIIGEFIIKRGGTSKTRPPVHTARHSAEASRDKRTPRSTSTRNPITKKVGIESLGLIPKASSTSTINTDGPRGRFKDEQAIAFERLAERVPLMSLVIFDQHSFPKP</sequence>
<protein>
    <submittedName>
        <fullName evidence="2">Uncharacterized protein</fullName>
    </submittedName>
</protein>
<evidence type="ECO:0000256" key="1">
    <source>
        <dbReference type="SAM" id="MobiDB-lite"/>
    </source>
</evidence>
<feature type="compositionally biased region" description="Basic and acidic residues" evidence="1">
    <location>
        <begin position="39"/>
        <end position="49"/>
    </location>
</feature>
<name>U5D8G6_AMBTC</name>
<reference evidence="3" key="1">
    <citation type="journal article" date="2013" name="Science">
        <title>The Amborella genome and the evolution of flowering plants.</title>
        <authorList>
            <consortium name="Amborella Genome Project"/>
        </authorList>
    </citation>
    <scope>NUCLEOTIDE SEQUENCE [LARGE SCALE GENOMIC DNA]</scope>
</reference>
<gene>
    <name evidence="2" type="ORF">AMTR_s00051p00176940</name>
</gene>
<dbReference type="Proteomes" id="UP000017836">
    <property type="component" value="Unassembled WGS sequence"/>
</dbReference>
<keyword evidence="3" id="KW-1185">Reference proteome</keyword>
<feature type="region of interest" description="Disordered" evidence="1">
    <location>
        <begin position="23"/>
        <end position="60"/>
    </location>
</feature>
<dbReference type="Gramene" id="ERN16668">
    <property type="protein sequence ID" value="ERN16668"/>
    <property type="gene ID" value="AMTR_s00051p00176940"/>
</dbReference>
<organism evidence="2 3">
    <name type="scientific">Amborella trichopoda</name>
    <dbReference type="NCBI Taxonomy" id="13333"/>
    <lineage>
        <taxon>Eukaryota</taxon>
        <taxon>Viridiplantae</taxon>
        <taxon>Streptophyta</taxon>
        <taxon>Embryophyta</taxon>
        <taxon>Tracheophyta</taxon>
        <taxon>Spermatophyta</taxon>
        <taxon>Magnoliopsida</taxon>
        <taxon>Amborellales</taxon>
        <taxon>Amborellaceae</taxon>
        <taxon>Amborella</taxon>
    </lineage>
</organism>
<accession>U5D8G6</accession>
<dbReference type="HOGENOM" id="CLU_2052787_0_0_1"/>